<dbReference type="InterPro" id="IPR036291">
    <property type="entry name" value="NAD(P)-bd_dom_sf"/>
</dbReference>
<sequence>MRDLSDRVPATIVRPPIVYGPGDPAFVPSLLPMVRAGVVLKAGFGPRGYSLVHVDDLCEALLAAALRGRRLAATRPADGVYSVSDGATHTWDDLCGALARALGRRGGPLVLPVPLPLVGAVARGAELVGRLRGGHPALNRDKAVELRSAWRTCSTERARRELGFVPAVGLEEGLAGLVTR</sequence>
<accession>A0ABZ2A0G4</accession>
<protein>
    <recommendedName>
        <fullName evidence="3">NAD-dependent epimerase/dehydratase domain-containing protein</fullName>
    </recommendedName>
</protein>
<gene>
    <name evidence="1" type="ORF">OG442_01810</name>
</gene>
<dbReference type="EMBL" id="CP109495">
    <property type="protein sequence ID" value="WUX50387.1"/>
    <property type="molecule type" value="Genomic_DNA"/>
</dbReference>
<dbReference type="SUPFAM" id="SSF51735">
    <property type="entry name" value="NAD(P)-binding Rossmann-fold domains"/>
    <property type="match status" value="1"/>
</dbReference>
<evidence type="ECO:0008006" key="3">
    <source>
        <dbReference type="Google" id="ProtNLM"/>
    </source>
</evidence>
<name>A0ABZ2A0G4_STRNV</name>
<dbReference type="PANTHER" id="PTHR48079:SF6">
    <property type="entry name" value="NAD(P)-BINDING DOMAIN-CONTAINING PROTEIN-RELATED"/>
    <property type="match status" value="1"/>
</dbReference>
<dbReference type="Proteomes" id="UP001432209">
    <property type="component" value="Chromosome"/>
</dbReference>
<dbReference type="Gene3D" id="3.40.50.720">
    <property type="entry name" value="NAD(P)-binding Rossmann-like Domain"/>
    <property type="match status" value="1"/>
</dbReference>
<evidence type="ECO:0000313" key="2">
    <source>
        <dbReference type="Proteomes" id="UP001432209"/>
    </source>
</evidence>
<dbReference type="InterPro" id="IPR051783">
    <property type="entry name" value="NAD(P)-dependent_oxidoreduct"/>
</dbReference>
<reference evidence="1" key="1">
    <citation type="submission" date="2022-10" db="EMBL/GenBank/DDBJ databases">
        <title>The complete genomes of actinobacterial strains from the NBC collection.</title>
        <authorList>
            <person name="Joergensen T.S."/>
            <person name="Alvarez Arevalo M."/>
            <person name="Sterndorff E.B."/>
            <person name="Faurdal D."/>
            <person name="Vuksanovic O."/>
            <person name="Mourched A.-S."/>
            <person name="Charusanti P."/>
            <person name="Shaw S."/>
            <person name="Blin K."/>
            <person name="Weber T."/>
        </authorList>
    </citation>
    <scope>NUCLEOTIDE SEQUENCE</scope>
    <source>
        <strain evidence="1">NBC_01432</strain>
    </source>
</reference>
<dbReference type="RefSeq" id="WP_329073976.1">
    <property type="nucleotide sequence ID" value="NZ_CP109495.1"/>
</dbReference>
<evidence type="ECO:0000313" key="1">
    <source>
        <dbReference type="EMBL" id="WUX50387.1"/>
    </source>
</evidence>
<organism evidence="1 2">
    <name type="scientific">Streptomyces niveus</name>
    <name type="common">Streptomyces spheroides</name>
    <dbReference type="NCBI Taxonomy" id="193462"/>
    <lineage>
        <taxon>Bacteria</taxon>
        <taxon>Bacillati</taxon>
        <taxon>Actinomycetota</taxon>
        <taxon>Actinomycetes</taxon>
        <taxon>Kitasatosporales</taxon>
        <taxon>Streptomycetaceae</taxon>
        <taxon>Streptomyces</taxon>
    </lineage>
</organism>
<dbReference type="PANTHER" id="PTHR48079">
    <property type="entry name" value="PROTEIN YEEZ"/>
    <property type="match status" value="1"/>
</dbReference>
<keyword evidence="2" id="KW-1185">Reference proteome</keyword>
<proteinExistence type="predicted"/>